<protein>
    <recommendedName>
        <fullName evidence="2">Reverse transcriptase domain-containing protein</fullName>
    </recommendedName>
</protein>
<evidence type="ECO:0000256" key="1">
    <source>
        <dbReference type="SAM" id="MobiDB-lite"/>
    </source>
</evidence>
<evidence type="ECO:0000259" key="2">
    <source>
        <dbReference type="PROSITE" id="PS50878"/>
    </source>
</evidence>
<dbReference type="CDD" id="cd00303">
    <property type="entry name" value="retropepsin_like"/>
    <property type="match status" value="1"/>
</dbReference>
<dbReference type="Pfam" id="PF17919">
    <property type="entry name" value="RT_RNaseH_2"/>
    <property type="match status" value="1"/>
</dbReference>
<dbReference type="InterPro" id="IPR043128">
    <property type="entry name" value="Rev_trsase/Diguanyl_cyclase"/>
</dbReference>
<feature type="region of interest" description="Disordered" evidence="1">
    <location>
        <begin position="227"/>
        <end position="253"/>
    </location>
</feature>
<comment type="caution">
    <text evidence="3">The sequence shown here is derived from an EMBL/GenBank/DDBJ whole genome shotgun (WGS) entry which is preliminary data.</text>
</comment>
<feature type="compositionally biased region" description="Low complexity" evidence="1">
    <location>
        <begin position="241"/>
        <end position="252"/>
    </location>
</feature>
<dbReference type="SUPFAM" id="SSF56672">
    <property type="entry name" value="DNA/RNA polymerases"/>
    <property type="match status" value="2"/>
</dbReference>
<gene>
    <name evidence="3" type="ORF">Tci_042726</name>
</gene>
<reference evidence="3" key="1">
    <citation type="journal article" date="2019" name="Sci. Rep.">
        <title>Draft genome of Tanacetum cinerariifolium, the natural source of mosquito coil.</title>
        <authorList>
            <person name="Yamashiro T."/>
            <person name="Shiraishi A."/>
            <person name="Satake H."/>
            <person name="Nakayama K."/>
        </authorList>
    </citation>
    <scope>NUCLEOTIDE SEQUENCE</scope>
</reference>
<dbReference type="Pfam" id="PF00078">
    <property type="entry name" value="RVT_1"/>
    <property type="match status" value="1"/>
</dbReference>
<dbReference type="Pfam" id="PF08284">
    <property type="entry name" value="RVP_2"/>
    <property type="match status" value="2"/>
</dbReference>
<name>A0A6L2MA30_TANCI</name>
<dbReference type="PANTHER" id="PTHR33116:SF84">
    <property type="entry name" value="RNA-DIRECTED DNA POLYMERASE"/>
    <property type="match status" value="1"/>
</dbReference>
<dbReference type="PROSITE" id="PS50878">
    <property type="entry name" value="RT_POL"/>
    <property type="match status" value="1"/>
</dbReference>
<feature type="compositionally biased region" description="Basic and acidic residues" evidence="1">
    <location>
        <begin position="32"/>
        <end position="43"/>
    </location>
</feature>
<feature type="compositionally biased region" description="Basic and acidic residues" evidence="1">
    <location>
        <begin position="178"/>
        <end position="197"/>
    </location>
</feature>
<proteinExistence type="predicted"/>
<feature type="domain" description="Reverse transcriptase" evidence="2">
    <location>
        <begin position="1287"/>
        <end position="1532"/>
    </location>
</feature>
<dbReference type="InterPro" id="IPR041577">
    <property type="entry name" value="RT_RNaseH_2"/>
</dbReference>
<dbReference type="InterPro" id="IPR056924">
    <property type="entry name" value="SH3_Tf2-1"/>
</dbReference>
<dbReference type="EMBL" id="BKCJ010006174">
    <property type="protein sequence ID" value="GEU70748.1"/>
    <property type="molecule type" value="Genomic_DNA"/>
</dbReference>
<sequence>MPLRMTTRSAGRPAVALRGGGTSGRSGRTRGRSADQVDGRIDGQGDQGRGQGNGRNQNSDAANDNIRGDLSRGCTHKEFLTCNPKEYDGKGGSHMVELSNPHTKSRSHCRFHEFSRLVPHLVTPEGKRIERYVYGLALQIQGMVAATEPKTIQKVVQIVDTLTDEALRNGSIKKNHDKRGNRGEPNKDRNVKDDNKRTRTGTLLEEKTHVILLRIVEWGLRMLNRAQGPRRNRPNQVLADNGGQSQGNQGNQARGKAFMLGAEEARQNLNIVTGTFTLNDHYATTLFNSGADYSFVFTTFIPLLRIELINLGFNYEIEIASKQLVEIDKWEFDVIIGMDWLSDHKAEIICHEKMVRIPLLDGKVLSVFGEKPEEKVRQLMSVEAKKKKQEEIVVVKDFPERSCQVNSRNSRTKVSFDQARCLGEHRIDLRFGYHQLRLHEDDIPNTAFRTRLVGYYRRFNEDFSKIAKPLTALTQKSKTFDWGEEQENAFQTLKDKLCNARVLALLDGLEDFVVYCDVSGLGLACVLMQRCKIKDRLKAARDHQKSYADKRRKPLEGKLAPRFFRPFEIIEKVGPVAYRLDLPEELNGVHDTFHVSNLKKCLADPTLQVLLDDIRVDAKLNFVEEPVEILKREFKKLKRSKIAIVKVWWNSKCGPEFTWEREDQMKLNFIRICTVLTVVNLCKMLGKDGKPLKPMRHVRIVTNHSENAKEKSINDEVIDAWNAPNVSVMHSPKVTPTSPPKSFLDAVVEETHNTQPRVNFRSLIIDEHVENSDCVLPMEHVIVAQNKFANSLVGFFVGKKVAFQLVQNYVKNTWSKFGFQSVMRDDDDVYYFKFTSMTGLEQVPVVAYSEDGLSIITTQISKHIMLDAFTSAMCAEPWGRLGFARALIEVTAKKKLKSQVTMAVPVVNREGHSMAKMDVVYEWKPSRCDECLVFSHANKQCPRRVIDTPKENVAIQNDGFTTVVNRKNKGKVNASQKKPVGGFKVSNTKLVYQPVKPKENASKPSTSDSICKEQELEENGENNNGIKLRNLFDKLNNISYQVDPNSDIGDVGITSDTTKPDEDSDSEVEENQKPKGSNGVLKKLDRIMGNIGFVDSFPGAYAIFQPYRISDHSPAVLKLPSLSNTQVEGHAMFQVTQKMKNLMKPFRKLLHDQAVYIQAFNDAKIDEERFLRQKAKIEWLDVGDSNSAYFHKFVKSKTQQNRIEVITNSANVVVTGNEVPKVFVAHYESFLGPRSTDLDTTGLFVKHVSEISNANMVRQVSNDEIKRAMFDIGDGKSPGPDGYTSVFLRKDGTWPISCCNVLFKCISKIFTNRIIDGIKDVVSENQSAFVSGRRISDNILLTRELMHNYHLDHRQPRCAFKVNIQKAYDTVDWPFLGFILKRFGFHHTMVKWIMACVTSPTYSICINGDIHGYFKGKRGLRQGDPLSPYLFTLVMEILTLMLQRWVRTSNSFRFYKQCEELNIINLCFADDLFLFSRDFLIEIEKSLLKRLETELEIGRTSLFLLQLIRGFLWCNEDYKRGKAKVAWDDICLPIREGGLGLRCLEVFNLALMTTHIWHIISNKESLWVRWIKESLWVRWIHTYKLRGRTFWDICPSNAMSWGWRKLLQLRKIVKPYFWKQVGNGLNTSLWFDRWCIQGPLIRFLSPRNIAREGYTLKTCVADLIANGAWNWPISWLAKAPTISSIAVPLLRDHADKVFWRSSNGSMSIFSVKLAWEALRPRGAEVWRFVRMIARMESVSPRLEDIVDWLRPMAAKRTFKSIVGKLILAATAYFIWSDRNNRLFKNVRRSSEELNDLIMVVVRLKLTTFRFKNKLEVMSMLAKWKLPNNFRIYGP</sequence>
<dbReference type="PANTHER" id="PTHR33116">
    <property type="entry name" value="REVERSE TRANSCRIPTASE ZINC-BINDING DOMAIN-CONTAINING PROTEIN-RELATED-RELATED"/>
    <property type="match status" value="1"/>
</dbReference>
<feature type="region of interest" description="Disordered" evidence="1">
    <location>
        <begin position="169"/>
        <end position="200"/>
    </location>
</feature>
<organism evidence="3">
    <name type="scientific">Tanacetum cinerariifolium</name>
    <name type="common">Dalmatian daisy</name>
    <name type="synonym">Chrysanthemum cinerariifolium</name>
    <dbReference type="NCBI Taxonomy" id="118510"/>
    <lineage>
        <taxon>Eukaryota</taxon>
        <taxon>Viridiplantae</taxon>
        <taxon>Streptophyta</taxon>
        <taxon>Embryophyta</taxon>
        <taxon>Tracheophyta</taxon>
        <taxon>Spermatophyta</taxon>
        <taxon>Magnoliopsida</taxon>
        <taxon>eudicotyledons</taxon>
        <taxon>Gunneridae</taxon>
        <taxon>Pentapetalae</taxon>
        <taxon>asterids</taxon>
        <taxon>campanulids</taxon>
        <taxon>Asterales</taxon>
        <taxon>Asteraceae</taxon>
        <taxon>Asteroideae</taxon>
        <taxon>Anthemideae</taxon>
        <taxon>Anthemidinae</taxon>
        <taxon>Tanacetum</taxon>
    </lineage>
</organism>
<feature type="region of interest" description="Disordered" evidence="1">
    <location>
        <begin position="994"/>
        <end position="1018"/>
    </location>
</feature>
<dbReference type="InterPro" id="IPR000477">
    <property type="entry name" value="RT_dom"/>
</dbReference>
<dbReference type="Pfam" id="PF24626">
    <property type="entry name" value="SH3_Tf2-1"/>
    <property type="match status" value="1"/>
</dbReference>
<dbReference type="Gene3D" id="3.30.70.270">
    <property type="match status" value="1"/>
</dbReference>
<dbReference type="InterPro" id="IPR043502">
    <property type="entry name" value="DNA/RNA_pol_sf"/>
</dbReference>
<dbReference type="CDD" id="cd01650">
    <property type="entry name" value="RT_nLTR_like"/>
    <property type="match status" value="1"/>
</dbReference>
<evidence type="ECO:0000313" key="3">
    <source>
        <dbReference type="EMBL" id="GEU70748.1"/>
    </source>
</evidence>
<feature type="region of interest" description="Disordered" evidence="1">
    <location>
        <begin position="1"/>
        <end position="69"/>
    </location>
</feature>
<feature type="region of interest" description="Disordered" evidence="1">
    <location>
        <begin position="1046"/>
        <end position="1078"/>
    </location>
</feature>
<accession>A0A6L2MA30</accession>